<keyword evidence="3" id="KW-1185">Reference proteome</keyword>
<comment type="caution">
    <text evidence="2">The sequence shown here is derived from an EMBL/GenBank/DDBJ whole genome shotgun (WGS) entry which is preliminary data.</text>
</comment>
<evidence type="ECO:0000256" key="1">
    <source>
        <dbReference type="SAM" id="SignalP"/>
    </source>
</evidence>
<dbReference type="EMBL" id="JBHUNP010000001">
    <property type="protein sequence ID" value="MFD2646435.1"/>
    <property type="molecule type" value="Genomic_DNA"/>
</dbReference>
<name>A0ABW5QF94_9HYPH</name>
<proteinExistence type="predicted"/>
<reference evidence="3" key="1">
    <citation type="journal article" date="2019" name="Int. J. Syst. Evol. Microbiol.">
        <title>The Global Catalogue of Microorganisms (GCM) 10K type strain sequencing project: providing services to taxonomists for standard genome sequencing and annotation.</title>
        <authorList>
            <consortium name="The Broad Institute Genomics Platform"/>
            <consortium name="The Broad Institute Genome Sequencing Center for Infectious Disease"/>
            <person name="Wu L."/>
            <person name="Ma J."/>
        </authorList>
    </citation>
    <scope>NUCLEOTIDE SEQUENCE [LARGE SCALE GENOMIC DNA]</scope>
    <source>
        <strain evidence="3">CCM 7427</strain>
    </source>
</reference>
<feature type="signal peptide" evidence="1">
    <location>
        <begin position="1"/>
        <end position="22"/>
    </location>
</feature>
<dbReference type="Proteomes" id="UP001597521">
    <property type="component" value="Unassembled WGS sequence"/>
</dbReference>
<accession>A0ABW5QF94</accession>
<organism evidence="2 3">
    <name type="scientific">Devosia albogilva</name>
    <dbReference type="NCBI Taxonomy" id="429726"/>
    <lineage>
        <taxon>Bacteria</taxon>
        <taxon>Pseudomonadati</taxon>
        <taxon>Pseudomonadota</taxon>
        <taxon>Alphaproteobacteria</taxon>
        <taxon>Hyphomicrobiales</taxon>
        <taxon>Devosiaceae</taxon>
        <taxon>Devosia</taxon>
    </lineage>
</organism>
<keyword evidence="1" id="KW-0732">Signal</keyword>
<protein>
    <submittedName>
        <fullName evidence="2">Uncharacterized protein</fullName>
    </submittedName>
</protein>
<evidence type="ECO:0000313" key="2">
    <source>
        <dbReference type="EMBL" id="MFD2646435.1"/>
    </source>
</evidence>
<gene>
    <name evidence="2" type="ORF">ACFSX5_01355</name>
</gene>
<evidence type="ECO:0000313" key="3">
    <source>
        <dbReference type="Proteomes" id="UP001597521"/>
    </source>
</evidence>
<dbReference type="RefSeq" id="WP_386831054.1">
    <property type="nucleotide sequence ID" value="NZ_JBHUNP010000001.1"/>
</dbReference>
<sequence length="169" mass="19025">MRSRRLFPLVTALAVLAAPALADGRSDWAGYAWQTIDVADCTAGDEGRVCPLYREKWDWKRDQWVSIWVTLGQESLRLTQRLEDNDWYDDDDVCVTAVVVDAAGRNLAVHHTNWYMTDGQVREEVFTYPAAGLDRASTIHIGSKQCREGPHQDDAVFAEVKSRLGAATR</sequence>
<feature type="chain" id="PRO_5047384310" evidence="1">
    <location>
        <begin position="23"/>
        <end position="169"/>
    </location>
</feature>